<evidence type="ECO:0000313" key="2">
    <source>
        <dbReference type="EMBL" id="KAL2841157.1"/>
    </source>
</evidence>
<name>A0ABR4JMZ6_9EURO</name>
<comment type="caution">
    <text evidence="2">The sequence shown here is derived from an EMBL/GenBank/DDBJ whole genome shotgun (WGS) entry which is preliminary data.</text>
</comment>
<dbReference type="InterPro" id="IPR025659">
    <property type="entry name" value="Tubby-like_C"/>
</dbReference>
<dbReference type="SUPFAM" id="SSF54518">
    <property type="entry name" value="Tubby C-terminal domain-like"/>
    <property type="match status" value="1"/>
</dbReference>
<comment type="similarity">
    <text evidence="1">Belongs to the LOR family.</text>
</comment>
<dbReference type="Proteomes" id="UP001610446">
    <property type="component" value="Unassembled WGS sequence"/>
</dbReference>
<evidence type="ECO:0000313" key="3">
    <source>
        <dbReference type="Proteomes" id="UP001610446"/>
    </source>
</evidence>
<sequence>MEDLATLKQPVAIRTEYIASHPTLLHIKQHKASKKGAPREDLTVWRLLDATNSSSQDEREKLFSVNSESIPFSQRRHVHDASGLPLFELSQKKAGVTWFVYLPGGEETSRPMAVIAPRWNPLKNKLDVYVSSDDGSEVKLKVRGQDVSKSRTHVYFEGALVMTATRMDKHVSLTELEWQVEVASGLDISLASVIIIVLAYMLHSTAASSYSGAGSSQSKSRVYGK</sequence>
<evidence type="ECO:0000256" key="1">
    <source>
        <dbReference type="ARBA" id="ARBA00005437"/>
    </source>
</evidence>
<keyword evidence="3" id="KW-1185">Reference proteome</keyword>
<protein>
    <submittedName>
        <fullName evidence="2">Tubby C-terminal-like domain-containing protein</fullName>
    </submittedName>
</protein>
<organism evidence="2 3">
    <name type="scientific">Aspergillus pseudoustus</name>
    <dbReference type="NCBI Taxonomy" id="1810923"/>
    <lineage>
        <taxon>Eukaryota</taxon>
        <taxon>Fungi</taxon>
        <taxon>Dikarya</taxon>
        <taxon>Ascomycota</taxon>
        <taxon>Pezizomycotina</taxon>
        <taxon>Eurotiomycetes</taxon>
        <taxon>Eurotiomycetidae</taxon>
        <taxon>Eurotiales</taxon>
        <taxon>Aspergillaceae</taxon>
        <taxon>Aspergillus</taxon>
        <taxon>Aspergillus subgen. Nidulantes</taxon>
    </lineage>
</organism>
<dbReference type="EMBL" id="JBFXLU010000113">
    <property type="protein sequence ID" value="KAL2841157.1"/>
    <property type="molecule type" value="Genomic_DNA"/>
</dbReference>
<dbReference type="Pfam" id="PF04525">
    <property type="entry name" value="LOR"/>
    <property type="match status" value="1"/>
</dbReference>
<accession>A0ABR4JMZ6</accession>
<dbReference type="Gene3D" id="2.40.160.200">
    <property type="entry name" value="LURP1-related"/>
    <property type="match status" value="1"/>
</dbReference>
<dbReference type="InterPro" id="IPR007612">
    <property type="entry name" value="LOR"/>
</dbReference>
<proteinExistence type="inferred from homology"/>
<dbReference type="InterPro" id="IPR038595">
    <property type="entry name" value="LOR_sf"/>
</dbReference>
<reference evidence="2 3" key="1">
    <citation type="submission" date="2024-07" db="EMBL/GenBank/DDBJ databases">
        <title>Section-level genome sequencing and comparative genomics of Aspergillus sections Usti and Cavernicolus.</title>
        <authorList>
            <consortium name="Lawrence Berkeley National Laboratory"/>
            <person name="Nybo J.L."/>
            <person name="Vesth T.C."/>
            <person name="Theobald S."/>
            <person name="Frisvad J.C."/>
            <person name="Larsen T.O."/>
            <person name="Kjaerboelling I."/>
            <person name="Rothschild-Mancinelli K."/>
            <person name="Lyhne E.K."/>
            <person name="Kogle M.E."/>
            <person name="Barry K."/>
            <person name="Clum A."/>
            <person name="Na H."/>
            <person name="Ledsgaard L."/>
            <person name="Lin J."/>
            <person name="Lipzen A."/>
            <person name="Kuo A."/>
            <person name="Riley R."/>
            <person name="Mondo S."/>
            <person name="Labutti K."/>
            <person name="Haridas S."/>
            <person name="Pangalinan J."/>
            <person name="Salamov A.A."/>
            <person name="Simmons B.A."/>
            <person name="Magnuson J.K."/>
            <person name="Chen J."/>
            <person name="Drula E."/>
            <person name="Henrissat B."/>
            <person name="Wiebenga A."/>
            <person name="Lubbers R.J."/>
            <person name="Gomes A.C."/>
            <person name="Makela M.R."/>
            <person name="Stajich J."/>
            <person name="Grigoriev I.V."/>
            <person name="Mortensen U.H."/>
            <person name="De Vries R.P."/>
            <person name="Baker S.E."/>
            <person name="Andersen M.R."/>
        </authorList>
    </citation>
    <scope>NUCLEOTIDE SEQUENCE [LARGE SCALE GENOMIC DNA]</scope>
    <source>
        <strain evidence="2 3">CBS 123904</strain>
    </source>
</reference>
<gene>
    <name evidence="2" type="ORF">BJY01DRAFT_249689</name>
</gene>